<protein>
    <submittedName>
        <fullName evidence="4">Uncharacterized protein</fullName>
    </submittedName>
</protein>
<comment type="caution">
    <text evidence="4">The sequence shown here is derived from an EMBL/GenBank/DDBJ whole genome shotgun (WGS) entry which is preliminary data.</text>
</comment>
<gene>
    <name evidence="4" type="ORF">DFH08DRAFT_851198</name>
</gene>
<keyword evidence="2" id="KW-1133">Transmembrane helix</keyword>
<proteinExistence type="predicted"/>
<evidence type="ECO:0000256" key="2">
    <source>
        <dbReference type="SAM" id="Phobius"/>
    </source>
</evidence>
<name>A0AAD7AFR2_9AGAR</name>
<accession>A0AAD7AFR2</accession>
<dbReference type="EMBL" id="JARIHO010000008">
    <property type="protein sequence ID" value="KAJ7357161.1"/>
    <property type="molecule type" value="Genomic_DNA"/>
</dbReference>
<evidence type="ECO:0000313" key="5">
    <source>
        <dbReference type="Proteomes" id="UP001218218"/>
    </source>
</evidence>
<evidence type="ECO:0000313" key="4">
    <source>
        <dbReference type="EMBL" id="KAJ7357161.1"/>
    </source>
</evidence>
<feature type="signal peptide" evidence="3">
    <location>
        <begin position="1"/>
        <end position="27"/>
    </location>
</feature>
<keyword evidence="2" id="KW-0812">Transmembrane</keyword>
<organism evidence="4 5">
    <name type="scientific">Mycena albidolilacea</name>
    <dbReference type="NCBI Taxonomy" id="1033008"/>
    <lineage>
        <taxon>Eukaryota</taxon>
        <taxon>Fungi</taxon>
        <taxon>Dikarya</taxon>
        <taxon>Basidiomycota</taxon>
        <taxon>Agaricomycotina</taxon>
        <taxon>Agaricomycetes</taxon>
        <taxon>Agaricomycetidae</taxon>
        <taxon>Agaricales</taxon>
        <taxon>Marasmiineae</taxon>
        <taxon>Mycenaceae</taxon>
        <taxon>Mycena</taxon>
    </lineage>
</organism>
<feature type="chain" id="PRO_5041924077" evidence="3">
    <location>
        <begin position="28"/>
        <end position="372"/>
    </location>
</feature>
<feature type="compositionally biased region" description="Low complexity" evidence="1">
    <location>
        <begin position="194"/>
        <end position="206"/>
    </location>
</feature>
<feature type="region of interest" description="Disordered" evidence="1">
    <location>
        <begin position="163"/>
        <end position="236"/>
    </location>
</feature>
<feature type="transmembrane region" description="Helical" evidence="2">
    <location>
        <begin position="351"/>
        <end position="370"/>
    </location>
</feature>
<dbReference type="Proteomes" id="UP001218218">
    <property type="component" value="Unassembled WGS sequence"/>
</dbReference>
<dbReference type="AlphaFoldDB" id="A0AAD7AFR2"/>
<keyword evidence="2" id="KW-0472">Membrane</keyword>
<sequence>MLEVRVHRSFLLLFLSFVALSSQLVAGQTLIKGQTFTNGLAIIDSPSSQTPGHAGSPINIAIDVSGNGALPAAASLPDSHYSTGFGSLEIYLVSAQTNINMTVSAGPALLSGESGSTVKHLNWPIPACMPAGDYNLTFYENSLFNTQGIFTITSIPIPISNPSPAGQCTENLNPLQAQPQSSNPLPQPPFAPGSPLSASEASATSSVVPGSQSTTVAPTSSVVPGSQSTTVAPTPSASRMVTVISGSPFVTLTLTLSDGVLNFPTITVTAKPTPTTGQFHLHLIEIDNSARSSCTDLDSHHHRNRQGNGHHLHANEYDHGGDHSELTTGQFEQFSGFYTGQRSVPYHGFRLVVFIIWCLLDITSVLAFILGL</sequence>
<keyword evidence="3" id="KW-0732">Signal</keyword>
<feature type="compositionally biased region" description="Low complexity" evidence="1">
    <location>
        <begin position="173"/>
        <end position="184"/>
    </location>
</feature>
<feature type="compositionally biased region" description="Polar residues" evidence="1">
    <location>
        <begin position="207"/>
        <end position="236"/>
    </location>
</feature>
<keyword evidence="5" id="KW-1185">Reference proteome</keyword>
<evidence type="ECO:0000256" key="3">
    <source>
        <dbReference type="SAM" id="SignalP"/>
    </source>
</evidence>
<evidence type="ECO:0000256" key="1">
    <source>
        <dbReference type="SAM" id="MobiDB-lite"/>
    </source>
</evidence>
<reference evidence="4" key="1">
    <citation type="submission" date="2023-03" db="EMBL/GenBank/DDBJ databases">
        <title>Massive genome expansion in bonnet fungi (Mycena s.s.) driven by repeated elements and novel gene families across ecological guilds.</title>
        <authorList>
            <consortium name="Lawrence Berkeley National Laboratory"/>
            <person name="Harder C.B."/>
            <person name="Miyauchi S."/>
            <person name="Viragh M."/>
            <person name="Kuo A."/>
            <person name="Thoen E."/>
            <person name="Andreopoulos B."/>
            <person name="Lu D."/>
            <person name="Skrede I."/>
            <person name="Drula E."/>
            <person name="Henrissat B."/>
            <person name="Morin E."/>
            <person name="Kohler A."/>
            <person name="Barry K."/>
            <person name="LaButti K."/>
            <person name="Morin E."/>
            <person name="Salamov A."/>
            <person name="Lipzen A."/>
            <person name="Mereny Z."/>
            <person name="Hegedus B."/>
            <person name="Baldrian P."/>
            <person name="Stursova M."/>
            <person name="Weitz H."/>
            <person name="Taylor A."/>
            <person name="Grigoriev I.V."/>
            <person name="Nagy L.G."/>
            <person name="Martin F."/>
            <person name="Kauserud H."/>
        </authorList>
    </citation>
    <scope>NUCLEOTIDE SEQUENCE</scope>
    <source>
        <strain evidence="4">CBHHK002</strain>
    </source>
</reference>